<gene>
    <name evidence="3" type="ORF">CDG81_10475</name>
</gene>
<feature type="region of interest" description="Disordered" evidence="1">
    <location>
        <begin position="247"/>
        <end position="275"/>
    </location>
</feature>
<dbReference type="Pfam" id="PF13700">
    <property type="entry name" value="DUF4158"/>
    <property type="match status" value="1"/>
</dbReference>
<evidence type="ECO:0000313" key="3">
    <source>
        <dbReference type="EMBL" id="ASU78629.1"/>
    </source>
</evidence>
<dbReference type="Proteomes" id="UP000215043">
    <property type="component" value="Chromosome"/>
</dbReference>
<name>A0A223RRZ1_9ACTN</name>
<feature type="compositionally biased region" description="Polar residues" evidence="1">
    <location>
        <begin position="197"/>
        <end position="208"/>
    </location>
</feature>
<reference evidence="3 4" key="1">
    <citation type="submission" date="2017-08" db="EMBL/GenBank/DDBJ databases">
        <title>The complete genome sequence of moderately halophilic actinomycete Actinopolyspora erythraea YIM 90600, the producer of novel erythromycin, novel actinopolysporins A-C and tubercidin.</title>
        <authorList>
            <person name="Yin M."/>
            <person name="Tang S."/>
        </authorList>
    </citation>
    <scope>NUCLEOTIDE SEQUENCE [LARGE SCALE GENOMIC DNA]</scope>
    <source>
        <strain evidence="3 4">YIM 90600</strain>
    </source>
</reference>
<accession>A0A223RRZ1</accession>
<dbReference type="InterPro" id="IPR025296">
    <property type="entry name" value="DUF4158"/>
</dbReference>
<organism evidence="3 4">
    <name type="scientific">Actinopolyspora erythraea</name>
    <dbReference type="NCBI Taxonomy" id="414996"/>
    <lineage>
        <taxon>Bacteria</taxon>
        <taxon>Bacillati</taxon>
        <taxon>Actinomycetota</taxon>
        <taxon>Actinomycetes</taxon>
        <taxon>Actinopolysporales</taxon>
        <taxon>Actinopolysporaceae</taxon>
        <taxon>Actinopolyspora</taxon>
    </lineage>
</organism>
<evidence type="ECO:0000256" key="1">
    <source>
        <dbReference type="SAM" id="MobiDB-lite"/>
    </source>
</evidence>
<evidence type="ECO:0000313" key="4">
    <source>
        <dbReference type="Proteomes" id="UP000215043"/>
    </source>
</evidence>
<feature type="domain" description="DUF4158" evidence="2">
    <location>
        <begin position="3"/>
        <end position="71"/>
    </location>
</feature>
<sequence>MRQEWTSDELVDLWTLVGDDWRWVGNKTGVPRLGFAVLLKFFEAEARFPEHSEEVPSAAVEYVASQVRVEEVARRWGTLDLLNVLKEADCLTEFTGEFTSVASREIIDRATLRRRSAGPRGGDRAGHRTGDLLGRGAHHRARVGAGVVAALGRGAVCLVHGAHIADGDATHAADHSAACPSPRSRRCVPRWRPRLTSGRSPTRMSAGSISPHRPAASWIGRIAGRPRAGGTRLRCGSTPWRCPRWPSGCGGSSPRPRIACRSGPSPPASGAPTIR</sequence>
<feature type="region of interest" description="Disordered" evidence="1">
    <location>
        <begin position="192"/>
        <end position="213"/>
    </location>
</feature>
<dbReference type="AlphaFoldDB" id="A0A223RRZ1"/>
<dbReference type="EMBL" id="CP022752">
    <property type="protein sequence ID" value="ASU78629.1"/>
    <property type="molecule type" value="Genomic_DNA"/>
</dbReference>
<evidence type="ECO:0000259" key="2">
    <source>
        <dbReference type="Pfam" id="PF13700"/>
    </source>
</evidence>
<dbReference type="KEGG" id="aey:CDG81_10475"/>
<dbReference type="OrthoDB" id="3403253at2"/>
<protein>
    <recommendedName>
        <fullName evidence="2">DUF4158 domain-containing protein</fullName>
    </recommendedName>
</protein>
<proteinExistence type="predicted"/>